<dbReference type="EMBL" id="AFBI03000101">
    <property type="protein sequence ID" value="EJW01948.1"/>
    <property type="molecule type" value="Genomic_DNA"/>
</dbReference>
<evidence type="ECO:0000313" key="2">
    <source>
        <dbReference type="Proteomes" id="UP000003163"/>
    </source>
</evidence>
<name>J8ZQG8_EDHAE</name>
<sequence>MNFIKAINKDDCVMGNFSTKYDAERKLSNNKNNMTIIQIVISLLSFLFRRCVLLSILRIVLDCEFVTSKFSSCRIKMMIFHIMTRLFEIYHMHIFLQEMKLEIILDKEKKVEYCKRIIKNRKDAHILKELNRKFVVFIVASFNKDKKADDKNINCNKMT</sequence>
<reference evidence="2" key="2">
    <citation type="submission" date="2015-07" db="EMBL/GenBank/DDBJ databases">
        <title>Contrasting host-pathogen interactions and genome evolution in two generalist and specialist microsporidian pathogens of mosquitoes.</title>
        <authorList>
            <consortium name="The Broad Institute Genomics Platform"/>
            <consortium name="The Broad Institute Genome Sequencing Center for Infectious Disease"/>
            <person name="Cuomo C.A."/>
            <person name="Sanscrainte N.D."/>
            <person name="Goldberg J.M."/>
            <person name="Heiman D."/>
            <person name="Young S."/>
            <person name="Zeng Q."/>
            <person name="Becnel J.J."/>
            <person name="Birren B.W."/>
        </authorList>
    </citation>
    <scope>NUCLEOTIDE SEQUENCE [LARGE SCALE GENOMIC DNA]</scope>
    <source>
        <strain evidence="2">USNM 41457</strain>
    </source>
</reference>
<dbReference type="Proteomes" id="UP000003163">
    <property type="component" value="Unassembled WGS sequence"/>
</dbReference>
<organism evidence="1 2">
    <name type="scientific">Edhazardia aedis (strain USNM 41457)</name>
    <name type="common">Microsporidian parasite</name>
    <dbReference type="NCBI Taxonomy" id="1003232"/>
    <lineage>
        <taxon>Eukaryota</taxon>
        <taxon>Fungi</taxon>
        <taxon>Fungi incertae sedis</taxon>
        <taxon>Microsporidia</taxon>
        <taxon>Edhazardia</taxon>
    </lineage>
</organism>
<reference evidence="1 2" key="1">
    <citation type="submission" date="2011-08" db="EMBL/GenBank/DDBJ databases">
        <authorList>
            <person name="Liu Z.J."/>
            <person name="Shi F.L."/>
            <person name="Lu J.Q."/>
            <person name="Li M."/>
            <person name="Wang Z.L."/>
        </authorList>
    </citation>
    <scope>NUCLEOTIDE SEQUENCE [LARGE SCALE GENOMIC DNA]</scope>
    <source>
        <strain evidence="1 2">USNM 41457</strain>
    </source>
</reference>
<dbReference type="InParanoid" id="J8ZQG8"/>
<dbReference type="AlphaFoldDB" id="J8ZQG8"/>
<dbReference type="HOGENOM" id="CLU_1660731_0_0_1"/>
<evidence type="ECO:0000313" key="1">
    <source>
        <dbReference type="EMBL" id="EJW01948.1"/>
    </source>
</evidence>
<proteinExistence type="predicted"/>
<dbReference type="VEuPathDB" id="MicrosporidiaDB:EDEG_03592"/>
<protein>
    <submittedName>
        <fullName evidence="1">Uncharacterized protein</fullName>
    </submittedName>
</protein>
<comment type="caution">
    <text evidence="1">The sequence shown here is derived from an EMBL/GenBank/DDBJ whole genome shotgun (WGS) entry which is preliminary data.</text>
</comment>
<accession>J8ZQG8</accession>
<keyword evidence="2" id="KW-1185">Reference proteome</keyword>
<gene>
    <name evidence="1" type="ORF">EDEG_03592</name>
</gene>